<dbReference type="AlphaFoldDB" id="A0A8J7IB84"/>
<organism evidence="1 2">
    <name type="scientific">Dendronalium phyllosphericum CENA369</name>
    <dbReference type="NCBI Taxonomy" id="1725256"/>
    <lineage>
        <taxon>Bacteria</taxon>
        <taxon>Bacillati</taxon>
        <taxon>Cyanobacteriota</taxon>
        <taxon>Cyanophyceae</taxon>
        <taxon>Nostocales</taxon>
        <taxon>Nostocaceae</taxon>
        <taxon>Dendronalium</taxon>
        <taxon>Dendronalium phyllosphericum</taxon>
    </lineage>
</organism>
<evidence type="ECO:0000313" key="1">
    <source>
        <dbReference type="EMBL" id="MBH8576216.1"/>
    </source>
</evidence>
<keyword evidence="2" id="KW-1185">Reference proteome</keyword>
<dbReference type="RefSeq" id="WP_214434954.1">
    <property type="nucleotide sequence ID" value="NZ_CAWPUQ010000154.1"/>
</dbReference>
<comment type="caution">
    <text evidence="1">The sequence shown here is derived from an EMBL/GenBank/DDBJ whole genome shotgun (WGS) entry which is preliminary data.</text>
</comment>
<gene>
    <name evidence="1" type="ORF">I8752_25135</name>
</gene>
<protein>
    <submittedName>
        <fullName evidence="1">Uncharacterized protein</fullName>
    </submittedName>
</protein>
<evidence type="ECO:0000313" key="2">
    <source>
        <dbReference type="Proteomes" id="UP000662314"/>
    </source>
</evidence>
<proteinExistence type="predicted"/>
<reference evidence="1 2" key="1">
    <citation type="journal article" date="2021" name="Int. J. Syst. Evol. Microbiol.">
        <title>Amazonocrinis nigriterrae gen. nov., sp. nov., Atlanticothrix silvestris gen. nov., sp. nov. and Dendronalium phyllosphericum gen. nov., sp. nov., nostocacean cyanobacteria from Brazilian environments.</title>
        <authorList>
            <person name="Alvarenga D.O."/>
            <person name="Andreote A.P.D."/>
            <person name="Branco L.H.Z."/>
            <person name="Delbaje E."/>
            <person name="Cruz R.B."/>
            <person name="Varani A.M."/>
            <person name="Fiore M.F."/>
        </authorList>
    </citation>
    <scope>NUCLEOTIDE SEQUENCE [LARGE SCALE GENOMIC DNA]</scope>
    <source>
        <strain evidence="1 2">CENA369</strain>
    </source>
</reference>
<dbReference type="EMBL" id="JAECZA010000227">
    <property type="protein sequence ID" value="MBH8576216.1"/>
    <property type="molecule type" value="Genomic_DNA"/>
</dbReference>
<dbReference type="Proteomes" id="UP000662314">
    <property type="component" value="Unassembled WGS sequence"/>
</dbReference>
<accession>A0A8J7IB84</accession>
<sequence length="49" mass="5298">MKLVRLIDSALIVVSIALLPGITSGKTVTSNSNDMSRLHVVGWQLTSFK</sequence>
<name>A0A8J7IB84_9NOST</name>